<organism evidence="3 4">
    <name type="scientific">Atlanticothrix silvestris CENA357</name>
    <dbReference type="NCBI Taxonomy" id="1725252"/>
    <lineage>
        <taxon>Bacteria</taxon>
        <taxon>Bacillati</taxon>
        <taxon>Cyanobacteriota</taxon>
        <taxon>Cyanophyceae</taxon>
        <taxon>Nostocales</taxon>
        <taxon>Nodulariaceae</taxon>
        <taxon>Atlanticothrix</taxon>
        <taxon>Atlanticothrix silvestris</taxon>
    </lineage>
</organism>
<dbReference type="SUPFAM" id="SSF81606">
    <property type="entry name" value="PP2C-like"/>
    <property type="match status" value="1"/>
</dbReference>
<comment type="caution">
    <text evidence="3">The sequence shown here is derived from an EMBL/GenBank/DDBJ whole genome shotgun (WGS) entry which is preliminary data.</text>
</comment>
<dbReference type="PROSITE" id="PS51746">
    <property type="entry name" value="PPM_2"/>
    <property type="match status" value="1"/>
</dbReference>
<feature type="compositionally biased region" description="Basic and acidic residues" evidence="1">
    <location>
        <begin position="67"/>
        <end position="80"/>
    </location>
</feature>
<evidence type="ECO:0000313" key="3">
    <source>
        <dbReference type="EMBL" id="MBH8556278.1"/>
    </source>
</evidence>
<proteinExistence type="predicted"/>
<sequence>MLICPQCKFENPHDHKFCQNCGTSLTHKVCPECMTEVPVNAQHCHNCGAECGTVWWAIIAQSGTGEKTQEQTSEEHDKENFPNLPISPSQLTIGSYLDPEQRYQVLEPLLTLDGNAVITEVSTKILDCQPHQISLIEAILANQQQDSVTPSVEVNAIPNLAKAYIVLQSQNHPGIPSIHDAWQQGDMQVILIEDRSDWQDLLELWQKETTSSLQILHWCYQMTQLWTILEPVNGRQSLLELSNLRLDEDQTLALQRLYVEPLNAQPTIELPEDEAADTFVTQKQPLTIKALGHIWQTLFRQSQRTQFGSIVQILEDLELGKIQTIAHLRSRLEDIAIELEVPIPTNFDPIPMEEQDITISATVPTDELEKEIAARNDDLPTVVLSMQLSTLEDAGRTDVGRQRHHNEDCFGIETKIDKLELPRNRVLEARGLYILCDGMGGHAGGEVASELAVNTLRKYFQEHWVGNQLPTKDTIREAVYLANQAIYEVNQQDARSGVGRMGTTLVMLLIQDTQAAVAHVGDSRLYSVTRKRGLEQITVDHEVGQREIARGVEASIAYARPDAYQLTQALGPRDEKSINPDVDFFEINEDSLLILVSDGLSDNDLLENHWQTHLNPLLSSGANLERGVTELIDLANQYNGHDNITAILVRAKVRPNMEGASNS</sequence>
<dbReference type="Pfam" id="PF13672">
    <property type="entry name" value="PP2C_2"/>
    <property type="match status" value="1"/>
</dbReference>
<dbReference type="Gene3D" id="3.60.40.10">
    <property type="entry name" value="PPM-type phosphatase domain"/>
    <property type="match status" value="1"/>
</dbReference>
<dbReference type="SMART" id="SM00332">
    <property type="entry name" value="PP2Cc"/>
    <property type="match status" value="1"/>
</dbReference>
<dbReference type="CDD" id="cd00143">
    <property type="entry name" value="PP2Cc"/>
    <property type="match status" value="1"/>
</dbReference>
<dbReference type="Proteomes" id="UP000599391">
    <property type="component" value="Unassembled WGS sequence"/>
</dbReference>
<dbReference type="Pfam" id="PF12773">
    <property type="entry name" value="DZR"/>
    <property type="match status" value="1"/>
</dbReference>
<dbReference type="AlphaFoldDB" id="A0A8J7HNP2"/>
<evidence type="ECO:0000256" key="1">
    <source>
        <dbReference type="SAM" id="MobiDB-lite"/>
    </source>
</evidence>
<dbReference type="GO" id="GO:0004722">
    <property type="term" value="F:protein serine/threonine phosphatase activity"/>
    <property type="evidence" value="ECO:0007669"/>
    <property type="project" value="InterPro"/>
</dbReference>
<keyword evidence="4" id="KW-1185">Reference proteome</keyword>
<dbReference type="InterPro" id="IPR011009">
    <property type="entry name" value="Kinase-like_dom_sf"/>
</dbReference>
<dbReference type="SUPFAM" id="SSF56112">
    <property type="entry name" value="Protein kinase-like (PK-like)"/>
    <property type="match status" value="1"/>
</dbReference>
<name>A0A8J7HNP2_9CYAN</name>
<dbReference type="RefSeq" id="WP_214442477.1">
    <property type="nucleotide sequence ID" value="NZ_JAECZB010000106.1"/>
</dbReference>
<dbReference type="PANTHER" id="PTHR47992">
    <property type="entry name" value="PROTEIN PHOSPHATASE"/>
    <property type="match status" value="1"/>
</dbReference>
<dbReference type="InterPro" id="IPR015655">
    <property type="entry name" value="PP2C"/>
</dbReference>
<gene>
    <name evidence="3" type="ORF">I8751_28925</name>
</gene>
<evidence type="ECO:0000259" key="2">
    <source>
        <dbReference type="PROSITE" id="PS51746"/>
    </source>
</evidence>
<dbReference type="InterPro" id="IPR001932">
    <property type="entry name" value="PPM-type_phosphatase-like_dom"/>
</dbReference>
<protein>
    <submittedName>
        <fullName evidence="3">Serine/threonine phosphatase</fullName>
    </submittedName>
</protein>
<accession>A0A8J7HNP2</accession>
<dbReference type="SMART" id="SM00331">
    <property type="entry name" value="PP2C_SIG"/>
    <property type="match status" value="1"/>
</dbReference>
<evidence type="ECO:0000313" key="4">
    <source>
        <dbReference type="Proteomes" id="UP000599391"/>
    </source>
</evidence>
<reference evidence="3 4" key="1">
    <citation type="journal article" date="2021" name="Int. J. Syst. Evol. Microbiol.">
        <title>Amazonocrinis nigriterrae gen. nov., sp. nov., Atlanticothrix silvestris gen. nov., sp. nov. and Dendronalium phyllosphericum gen. nov., sp. nov., nostocacean cyanobacteria from Brazilian environments.</title>
        <authorList>
            <person name="Alvarenga D.O."/>
            <person name="Andreote A.P.D."/>
            <person name="Branco L.H.Z."/>
            <person name="Delbaje E."/>
            <person name="Cruz R.B."/>
            <person name="Varani A.M."/>
            <person name="Fiore M.F."/>
        </authorList>
    </citation>
    <scope>NUCLEOTIDE SEQUENCE [LARGE SCALE GENOMIC DNA]</scope>
    <source>
        <strain evidence="3 4">CENA357</strain>
    </source>
</reference>
<feature type="domain" description="PPM-type phosphatase" evidence="2">
    <location>
        <begin position="393"/>
        <end position="651"/>
    </location>
</feature>
<dbReference type="NCBIfam" id="NF011149">
    <property type="entry name" value="PRK14559.1"/>
    <property type="match status" value="1"/>
</dbReference>
<dbReference type="InterPro" id="IPR036457">
    <property type="entry name" value="PPM-type-like_dom_sf"/>
</dbReference>
<feature type="region of interest" description="Disordered" evidence="1">
    <location>
        <begin position="65"/>
        <end position="84"/>
    </location>
</feature>
<dbReference type="InterPro" id="IPR025874">
    <property type="entry name" value="DZR"/>
</dbReference>
<dbReference type="EMBL" id="JAECZB010000106">
    <property type="protein sequence ID" value="MBH8556278.1"/>
    <property type="molecule type" value="Genomic_DNA"/>
</dbReference>